<evidence type="ECO:0000313" key="8">
    <source>
        <dbReference type="EMBL" id="CAG9701836.1"/>
    </source>
</evidence>
<reference evidence="8" key="1">
    <citation type="submission" date="2021-10" db="EMBL/GenBank/DDBJ databases">
        <authorList>
            <person name="Mesa V."/>
        </authorList>
    </citation>
    <scope>NUCLEOTIDE SEQUENCE</scope>
    <source>
        <strain evidence="8">CC3_PB</strain>
    </source>
</reference>
<evidence type="ECO:0000256" key="5">
    <source>
        <dbReference type="ARBA" id="ARBA00023136"/>
    </source>
</evidence>
<dbReference type="RefSeq" id="WP_210886091.1">
    <property type="nucleotide sequence ID" value="NZ_CAKJVE010000001.1"/>
</dbReference>
<evidence type="ECO:0000259" key="7">
    <source>
        <dbReference type="Pfam" id="PF04138"/>
    </source>
</evidence>
<feature type="domain" description="GtrA/DPMS transmembrane" evidence="7">
    <location>
        <begin position="30"/>
        <end position="144"/>
    </location>
</feature>
<dbReference type="EMBL" id="CAKJVE010000001">
    <property type="protein sequence ID" value="CAG9701836.1"/>
    <property type="molecule type" value="Genomic_DNA"/>
</dbReference>
<dbReference type="InterPro" id="IPR051401">
    <property type="entry name" value="GtrA_CellWall_Glycosyl"/>
</dbReference>
<dbReference type="Proteomes" id="UP001189143">
    <property type="component" value="Unassembled WGS sequence"/>
</dbReference>
<evidence type="ECO:0000256" key="1">
    <source>
        <dbReference type="ARBA" id="ARBA00004141"/>
    </source>
</evidence>
<dbReference type="Pfam" id="PF04138">
    <property type="entry name" value="GtrA_DPMS_TM"/>
    <property type="match status" value="1"/>
</dbReference>
<dbReference type="AlphaFoldDB" id="A0AA86JK21"/>
<name>A0AA86JK21_9CLOT</name>
<reference evidence="9" key="2">
    <citation type="submission" date="2022-10" db="EMBL/GenBank/DDBJ databases">
        <authorList>
            <person name="Aires J."/>
            <person name="Mesa V."/>
        </authorList>
    </citation>
    <scope>NUCLEOTIDE SEQUENCE</scope>
    <source>
        <strain evidence="9">Clostridium neonatale JD116</strain>
    </source>
</reference>
<protein>
    <submittedName>
        <fullName evidence="8">GtrA domain-containing protein</fullName>
    </submittedName>
</protein>
<keyword evidence="3 6" id="KW-0812">Transmembrane</keyword>
<keyword evidence="4 6" id="KW-1133">Transmembrane helix</keyword>
<evidence type="ECO:0000256" key="6">
    <source>
        <dbReference type="SAM" id="Phobius"/>
    </source>
</evidence>
<dbReference type="PANTHER" id="PTHR38459">
    <property type="entry name" value="PROPHAGE BACTOPRENOL-LINKED GLUCOSE TRANSLOCASE HOMOLOG"/>
    <property type="match status" value="1"/>
</dbReference>
<feature type="transmembrane region" description="Helical" evidence="6">
    <location>
        <begin position="54"/>
        <end position="72"/>
    </location>
</feature>
<keyword evidence="5 6" id="KW-0472">Membrane</keyword>
<dbReference type="InterPro" id="IPR007267">
    <property type="entry name" value="GtrA_DPMS_TM"/>
</dbReference>
<evidence type="ECO:0000313" key="10">
    <source>
        <dbReference type="Proteomes" id="UP000789738"/>
    </source>
</evidence>
<dbReference type="GO" id="GO:0005886">
    <property type="term" value="C:plasma membrane"/>
    <property type="evidence" value="ECO:0007669"/>
    <property type="project" value="TreeGrafter"/>
</dbReference>
<comment type="subcellular location">
    <subcellularLocation>
        <location evidence="1">Membrane</location>
        <topology evidence="1">Multi-pass membrane protein</topology>
    </subcellularLocation>
</comment>
<proteinExistence type="inferred from homology"/>
<comment type="caution">
    <text evidence="8">The sequence shown here is derived from an EMBL/GenBank/DDBJ whole genome shotgun (WGS) entry which is preliminary data.</text>
</comment>
<comment type="similarity">
    <text evidence="2">Belongs to the GtrA family.</text>
</comment>
<accession>A0AA86JK21</accession>
<dbReference type="GO" id="GO:0000271">
    <property type="term" value="P:polysaccharide biosynthetic process"/>
    <property type="evidence" value="ECO:0007669"/>
    <property type="project" value="InterPro"/>
</dbReference>
<sequence>MNKIITLILHCNLRGLFIDETEDTVIQFFRYIFVGGIAFVVDAGTLFLLKKAGLNYLLCAAIGFGVGLVMNFSLSKKFIFTKKSRVKDSKAEFLVYMFIGIGGLIITEILMYIFTDKLGLYFMISKILVTALTLVWNYSARKIILYK</sequence>
<dbReference type="EMBL" id="CAMTCP010000099">
    <property type="protein sequence ID" value="CAI3551895.1"/>
    <property type="molecule type" value="Genomic_DNA"/>
</dbReference>
<gene>
    <name evidence="9" type="ORF">CNEO2_180069</name>
    <name evidence="8" type="ORF">CNEO_10307</name>
</gene>
<evidence type="ECO:0000256" key="3">
    <source>
        <dbReference type="ARBA" id="ARBA00022692"/>
    </source>
</evidence>
<organism evidence="8 10">
    <name type="scientific">Clostridium neonatale</name>
    <dbReference type="NCBI Taxonomy" id="137838"/>
    <lineage>
        <taxon>Bacteria</taxon>
        <taxon>Bacillati</taxon>
        <taxon>Bacillota</taxon>
        <taxon>Clostridia</taxon>
        <taxon>Eubacteriales</taxon>
        <taxon>Clostridiaceae</taxon>
        <taxon>Clostridium</taxon>
    </lineage>
</organism>
<feature type="transmembrane region" description="Helical" evidence="6">
    <location>
        <begin position="28"/>
        <end position="48"/>
    </location>
</feature>
<feature type="transmembrane region" description="Helical" evidence="6">
    <location>
        <begin position="120"/>
        <end position="138"/>
    </location>
</feature>
<evidence type="ECO:0000256" key="2">
    <source>
        <dbReference type="ARBA" id="ARBA00009399"/>
    </source>
</evidence>
<evidence type="ECO:0000313" key="9">
    <source>
        <dbReference type="EMBL" id="CAI3551895.1"/>
    </source>
</evidence>
<feature type="transmembrane region" description="Helical" evidence="6">
    <location>
        <begin position="93"/>
        <end position="114"/>
    </location>
</feature>
<evidence type="ECO:0000256" key="4">
    <source>
        <dbReference type="ARBA" id="ARBA00022989"/>
    </source>
</evidence>
<dbReference type="Proteomes" id="UP000789738">
    <property type="component" value="Unassembled WGS sequence"/>
</dbReference>
<dbReference type="PANTHER" id="PTHR38459:SF1">
    <property type="entry name" value="PROPHAGE BACTOPRENOL-LINKED GLUCOSE TRANSLOCASE HOMOLOG"/>
    <property type="match status" value="1"/>
</dbReference>